<dbReference type="PIRSF" id="PIRSF017082">
    <property type="entry name" value="YflP"/>
    <property type="match status" value="1"/>
</dbReference>
<dbReference type="Pfam" id="PF03401">
    <property type="entry name" value="TctC"/>
    <property type="match status" value="1"/>
</dbReference>
<evidence type="ECO:0000256" key="1">
    <source>
        <dbReference type="ARBA" id="ARBA00006987"/>
    </source>
</evidence>
<name>A0A327L1R1_9BRAD</name>
<dbReference type="InterPro" id="IPR006311">
    <property type="entry name" value="TAT_signal"/>
</dbReference>
<reference evidence="2 3" key="1">
    <citation type="submission" date="2017-07" db="EMBL/GenBank/DDBJ databases">
        <title>Draft Genome Sequences of Select Purple Nonsulfur Bacteria.</title>
        <authorList>
            <person name="Lasarre B."/>
            <person name="Mckinlay J.B."/>
        </authorList>
    </citation>
    <scope>NUCLEOTIDE SEQUENCE [LARGE SCALE GENOMIC DNA]</scope>
    <source>
        <strain evidence="2 3">DSM 5909</strain>
    </source>
</reference>
<dbReference type="InterPro" id="IPR042100">
    <property type="entry name" value="Bug_dom1"/>
</dbReference>
<sequence>MRSPRCAARLVGVPRTFEMQIDPRRPGATLSHASVSSLFETSSAETRLDRRTLLRHGLAGAAAALVAGAARAEAPAVLPNRPLRLVVPFAPGGSVDVLARAVGKAVTETSGRQVLVENLPGASTNLAADHVSRAAPDGSTLLVASDSLAINKSLFRNLGFDPVTSFQPVTLAITAPQILVTHPGLGVKTVDEFVARVKENPGKVTVGIPGSGVIGHLASELVNRRLGGLQVNHVPYNGGAPATRDLLGGHVDAVYITLPAVTTLVRGNSLVGLAVTSDVRSKALPAVPTFAETVLPDFDLLSWQGFLAPAGTPIEVAEALHVAIHKALESEGVTRSLVDLGYDIVGEGPRPFARRLETDVSRFAEVVRDAGIRIQ</sequence>
<evidence type="ECO:0000313" key="2">
    <source>
        <dbReference type="EMBL" id="RAI43915.1"/>
    </source>
</evidence>
<dbReference type="PANTHER" id="PTHR42928:SF5">
    <property type="entry name" value="BLR1237 PROTEIN"/>
    <property type="match status" value="1"/>
</dbReference>
<dbReference type="Gene3D" id="3.40.190.10">
    <property type="entry name" value="Periplasmic binding protein-like II"/>
    <property type="match status" value="1"/>
</dbReference>
<dbReference type="CDD" id="cd13578">
    <property type="entry name" value="PBP2_Bug27"/>
    <property type="match status" value="1"/>
</dbReference>
<dbReference type="OrthoDB" id="7250553at2"/>
<gene>
    <name evidence="2" type="ORF">CH341_11885</name>
</gene>
<dbReference type="SUPFAM" id="SSF53850">
    <property type="entry name" value="Periplasmic binding protein-like II"/>
    <property type="match status" value="1"/>
</dbReference>
<dbReference type="Proteomes" id="UP000249130">
    <property type="component" value="Unassembled WGS sequence"/>
</dbReference>
<protein>
    <recommendedName>
        <fullName evidence="4">Tripartite tricarboxylate transporter substrate binding protein</fullName>
    </recommendedName>
</protein>
<proteinExistence type="inferred from homology"/>
<organism evidence="2 3">
    <name type="scientific">Rhodoplanes roseus</name>
    <dbReference type="NCBI Taxonomy" id="29409"/>
    <lineage>
        <taxon>Bacteria</taxon>
        <taxon>Pseudomonadati</taxon>
        <taxon>Pseudomonadota</taxon>
        <taxon>Alphaproteobacteria</taxon>
        <taxon>Hyphomicrobiales</taxon>
        <taxon>Nitrobacteraceae</taxon>
        <taxon>Rhodoplanes</taxon>
    </lineage>
</organism>
<dbReference type="Gene3D" id="3.40.190.150">
    <property type="entry name" value="Bordetella uptake gene, domain 1"/>
    <property type="match status" value="1"/>
</dbReference>
<comment type="similarity">
    <text evidence="1">Belongs to the UPF0065 (bug) family.</text>
</comment>
<evidence type="ECO:0000313" key="3">
    <source>
        <dbReference type="Proteomes" id="UP000249130"/>
    </source>
</evidence>
<evidence type="ECO:0008006" key="4">
    <source>
        <dbReference type="Google" id="ProtNLM"/>
    </source>
</evidence>
<dbReference type="PANTHER" id="PTHR42928">
    <property type="entry name" value="TRICARBOXYLATE-BINDING PROTEIN"/>
    <property type="match status" value="1"/>
</dbReference>
<dbReference type="AlphaFoldDB" id="A0A327L1R1"/>
<comment type="caution">
    <text evidence="2">The sequence shown here is derived from an EMBL/GenBank/DDBJ whole genome shotgun (WGS) entry which is preliminary data.</text>
</comment>
<dbReference type="PROSITE" id="PS51318">
    <property type="entry name" value="TAT"/>
    <property type="match status" value="1"/>
</dbReference>
<keyword evidence="3" id="KW-1185">Reference proteome</keyword>
<accession>A0A327L1R1</accession>
<dbReference type="InterPro" id="IPR005064">
    <property type="entry name" value="BUG"/>
</dbReference>
<dbReference type="EMBL" id="NPEX01000065">
    <property type="protein sequence ID" value="RAI43915.1"/>
    <property type="molecule type" value="Genomic_DNA"/>
</dbReference>